<dbReference type="InterPro" id="IPR032070">
    <property type="entry name" value="TRAF_BIRC3-bd"/>
</dbReference>
<organism evidence="4 5">
    <name type="scientific">Goodea atripinnis</name>
    <dbReference type="NCBI Taxonomy" id="208336"/>
    <lineage>
        <taxon>Eukaryota</taxon>
        <taxon>Metazoa</taxon>
        <taxon>Chordata</taxon>
        <taxon>Craniata</taxon>
        <taxon>Vertebrata</taxon>
        <taxon>Euteleostomi</taxon>
        <taxon>Actinopterygii</taxon>
        <taxon>Neopterygii</taxon>
        <taxon>Teleostei</taxon>
        <taxon>Neoteleostei</taxon>
        <taxon>Acanthomorphata</taxon>
        <taxon>Ovalentaria</taxon>
        <taxon>Atherinomorphae</taxon>
        <taxon>Cyprinodontiformes</taxon>
        <taxon>Goodeidae</taxon>
        <taxon>Goodea</taxon>
    </lineage>
</organism>
<keyword evidence="5" id="KW-1185">Reference proteome</keyword>
<dbReference type="SMART" id="SM00061">
    <property type="entry name" value="MATH"/>
    <property type="match status" value="1"/>
</dbReference>
<dbReference type="SUPFAM" id="SSF49599">
    <property type="entry name" value="TRAF domain-like"/>
    <property type="match status" value="1"/>
</dbReference>
<dbReference type="PANTHER" id="PTHR10131">
    <property type="entry name" value="TNF RECEPTOR ASSOCIATED FACTOR"/>
    <property type="match status" value="1"/>
</dbReference>
<dbReference type="InterPro" id="IPR002083">
    <property type="entry name" value="MATH/TRAF_dom"/>
</dbReference>
<reference evidence="4 5" key="1">
    <citation type="submission" date="2021-06" db="EMBL/GenBank/DDBJ databases">
        <authorList>
            <person name="Palmer J.M."/>
        </authorList>
    </citation>
    <scope>NUCLEOTIDE SEQUENCE [LARGE SCALE GENOMIC DNA]</scope>
    <source>
        <strain evidence="4 5">GA_2019</strain>
        <tissue evidence="4">Muscle</tissue>
    </source>
</reference>
<evidence type="ECO:0000313" key="5">
    <source>
        <dbReference type="Proteomes" id="UP001476798"/>
    </source>
</evidence>
<dbReference type="InterPro" id="IPR012227">
    <property type="entry name" value="TNF_rcpt-assoc_TRAF_met"/>
</dbReference>
<dbReference type="PROSITE" id="PS50144">
    <property type="entry name" value="MATH"/>
    <property type="match status" value="1"/>
</dbReference>
<dbReference type="SUPFAM" id="SSF57953">
    <property type="entry name" value="Trimerization domain of TRAF"/>
    <property type="match status" value="1"/>
</dbReference>
<dbReference type="PIRSF" id="PIRSF015614">
    <property type="entry name" value="TRAF"/>
    <property type="match status" value="1"/>
</dbReference>
<comment type="similarity">
    <text evidence="1">Belongs to the TNF receptor-associated factor family.</text>
</comment>
<sequence>MTLLNVPFVSILRLQRLSYNLYRDKLFVFLMRDCYPFFVSKVEKEKIHDHERQCSYEHLNLLLHFIMGIKVSLESLQPQTLEVASQKLQVLHQSLRELELKMSQLSGGGPASVQGACALTLATSFTPLPSAVGAALELQLQSEKTKVAELSRRCQELELKVNTFENIVCVLNREMERSCTTMEAYNRQHRLDQDKIELLNNKVRQLERTVSLRDLSIVEMEGKIREMSAATYDGVFIWKISDFTKKRQDAVAGRAPAMFSPAFYTSKYGYKMCLRIYLNGDGTGRGTHLSLFFVVMRGHSDALLKWPFNQKVTLMLLDQNNREHIIDAFRPDISSSSFQRPVSDMNIASGCPLFCPLSKLDSKNSYIRDDTIFIKAIVDLTGL</sequence>
<dbReference type="InterPro" id="IPR008974">
    <property type="entry name" value="TRAF-like"/>
</dbReference>
<dbReference type="Pfam" id="PF21355">
    <property type="entry name" value="TRAF-mep_MATH"/>
    <property type="match status" value="1"/>
</dbReference>
<keyword evidence="1" id="KW-0963">Cytoplasm</keyword>
<evidence type="ECO:0000313" key="4">
    <source>
        <dbReference type="EMBL" id="MEQ2174938.1"/>
    </source>
</evidence>
<evidence type="ECO:0000256" key="2">
    <source>
        <dbReference type="SAM" id="Coils"/>
    </source>
</evidence>
<dbReference type="Gene3D" id="2.60.210.10">
    <property type="entry name" value="Apoptosis, Tumor Necrosis Factor Receptor Associated Protein 2, Chain A"/>
    <property type="match status" value="1"/>
</dbReference>
<dbReference type="PANTHER" id="PTHR10131:SF160">
    <property type="entry name" value="TNF RECEPTOR-ASSOCIATED FACTOR"/>
    <property type="match status" value="1"/>
</dbReference>
<dbReference type="Pfam" id="PF16673">
    <property type="entry name" value="TRAF_BIRC3_bd"/>
    <property type="match status" value="1"/>
</dbReference>
<keyword evidence="2" id="KW-0175">Coiled coil</keyword>
<accession>A0ABV0NU97</accession>
<proteinExistence type="inferred from homology"/>
<keyword evidence="1" id="KW-0862">Zinc</keyword>
<comment type="caution">
    <text evidence="4">The sequence shown here is derived from an EMBL/GenBank/DDBJ whole genome shotgun (WGS) entry which is preliminary data.</text>
</comment>
<evidence type="ECO:0000259" key="3">
    <source>
        <dbReference type="PROSITE" id="PS50144"/>
    </source>
</evidence>
<dbReference type="InterPro" id="IPR049342">
    <property type="entry name" value="TRAF1-6_MATH_dom"/>
</dbReference>
<name>A0ABV0NU97_9TELE</name>
<keyword evidence="1" id="KW-0479">Metal-binding</keyword>
<evidence type="ECO:0000256" key="1">
    <source>
        <dbReference type="PIRNR" id="PIRNR015614"/>
    </source>
</evidence>
<comment type="subcellular location">
    <subcellularLocation>
        <location evidence="1">Cytoplasm</location>
    </subcellularLocation>
</comment>
<feature type="domain" description="MATH" evidence="3">
    <location>
        <begin position="233"/>
        <end position="378"/>
    </location>
</feature>
<dbReference type="Gene3D" id="1.20.5.170">
    <property type="match status" value="1"/>
</dbReference>
<gene>
    <name evidence="4" type="ORF">GOODEAATRI_012851</name>
</gene>
<protein>
    <recommendedName>
        <fullName evidence="1">TNF receptor-associated factor</fullName>
    </recommendedName>
</protein>
<dbReference type="EMBL" id="JAHRIO010050814">
    <property type="protein sequence ID" value="MEQ2174938.1"/>
    <property type="molecule type" value="Genomic_DNA"/>
</dbReference>
<dbReference type="Proteomes" id="UP001476798">
    <property type="component" value="Unassembled WGS sequence"/>
</dbReference>
<feature type="coiled-coil region" evidence="2">
    <location>
        <begin position="140"/>
        <end position="209"/>
    </location>
</feature>